<dbReference type="KEGG" id="rama:IDM48_11550"/>
<proteinExistence type="predicted"/>
<reference evidence="1 2" key="1">
    <citation type="submission" date="2020-09" db="EMBL/GenBank/DDBJ databases">
        <title>Investigation of environmental microbe.</title>
        <authorList>
            <person name="Ou Y."/>
            <person name="Kang Q."/>
        </authorList>
    </citation>
    <scope>NUCLEOTIDE SEQUENCE [LARGE SCALE GENOMIC DNA]</scope>
    <source>
        <strain evidence="1 2">KJZ-9</strain>
        <plasmid evidence="1 2">p3</plasmid>
    </source>
</reference>
<sequence>MIRSYSASRAFDRFPGDFSDVTKSQLNQAKLNLHSIEAFIHAVQATPEDSPRLWEFWENSVSFYLTLGEAFYPDDFFDIYKESAILRQLYRGVDEGFALRSTRQPVA</sequence>
<dbReference type="Proteomes" id="UP000516421">
    <property type="component" value="Plasmid p3"/>
</dbReference>
<organism evidence="1 2">
    <name type="scientific">Rothia amarae</name>
    <dbReference type="NCBI Taxonomy" id="169480"/>
    <lineage>
        <taxon>Bacteria</taxon>
        <taxon>Bacillati</taxon>
        <taxon>Actinomycetota</taxon>
        <taxon>Actinomycetes</taxon>
        <taxon>Micrococcales</taxon>
        <taxon>Micrococcaceae</taxon>
        <taxon>Rothia</taxon>
    </lineage>
</organism>
<evidence type="ECO:0000313" key="2">
    <source>
        <dbReference type="Proteomes" id="UP000516421"/>
    </source>
</evidence>
<dbReference type="RefSeq" id="WP_202939959.1">
    <property type="nucleotide sequence ID" value="NZ_CP062959.1"/>
</dbReference>
<name>A0A7S6WWP6_9MICC</name>
<geneLocation type="plasmid" evidence="1 2">
    <name>p3</name>
</geneLocation>
<keyword evidence="1" id="KW-0614">Plasmid</keyword>
<accession>A0A7S6WWP6</accession>
<evidence type="ECO:0000313" key="1">
    <source>
        <dbReference type="EMBL" id="QOW64951.1"/>
    </source>
</evidence>
<dbReference type="EMBL" id="CP062959">
    <property type="protein sequence ID" value="QOW64951.1"/>
    <property type="molecule type" value="Genomic_DNA"/>
</dbReference>
<gene>
    <name evidence="1" type="ORF">IDM48_11550</name>
</gene>
<protein>
    <submittedName>
        <fullName evidence="1">Uncharacterized protein</fullName>
    </submittedName>
</protein>
<dbReference type="AlphaFoldDB" id="A0A7S6WWP6"/>
<keyword evidence="2" id="KW-1185">Reference proteome</keyword>